<name>A0AAW0GI29_9APHY</name>
<feature type="region of interest" description="Disordered" evidence="7">
    <location>
        <begin position="397"/>
        <end position="455"/>
    </location>
</feature>
<dbReference type="PANTHER" id="PTHR13288">
    <property type="entry name" value="SPLICING FACTOR 45 SPF45"/>
    <property type="match status" value="1"/>
</dbReference>
<reference evidence="10 11" key="1">
    <citation type="submission" date="2022-09" db="EMBL/GenBank/DDBJ databases">
        <authorList>
            <person name="Palmer J.M."/>
        </authorList>
    </citation>
    <scope>NUCLEOTIDE SEQUENCE [LARGE SCALE GENOMIC DNA]</scope>
    <source>
        <strain evidence="10 11">DSM 7382</strain>
    </source>
</reference>
<dbReference type="EMBL" id="JASBNA010000009">
    <property type="protein sequence ID" value="KAK7689101.1"/>
    <property type="molecule type" value="Genomic_DNA"/>
</dbReference>
<dbReference type="Proteomes" id="UP001385951">
    <property type="component" value="Unassembled WGS sequence"/>
</dbReference>
<feature type="compositionally biased region" description="Polar residues" evidence="7">
    <location>
        <begin position="150"/>
        <end position="164"/>
    </location>
</feature>
<sequence>MSSRAGGLYGGIQFSSSKAFKSTGGPDPTSPQPQAQQITQPTQPSAPNPTSLEPHPTVAAAPSNATDAGNASVKNTAGWSAALAFAPIRRNPPPKAKTSAARLPVGVSVRNLSTTTQASEPSIASASNSATISSTAVIFAPPSLADNDKSTVTGSEQSSQTPQTKGWGKQVKPPSMILDDDINGFKSRKAGGKKGGEGGKGKKRKNKQAQALPSWNPDEPYDPMRPNDYGEYKIWKRKERDERRERLIAEKRKGQDRRGYGRGGYSDSDATGSEDERPRKMGRYDDEQEEDYDRPVGLGAAALPPPAPVNVSMTGDEAYQRRLALSRGLQPAPPTGNPPFTPSFSSQAFPGTEDHSLSIKHDVEELSDLPPSPPRAVPPVTETGDEAYLRRLALSQARQHPSAIPVPSLPVSLPSVSDEPPALAYNPFAPPAVPPPPPTGLLGLSEDKVKSSREAAAAIAARLAALAPPPGASSEPSGEGSLTPPVQEDSAPTKRPDPHGFAARLMAKWGHKEGQGLGSDGSGIVHALTMEQVSGGKGKGKGKSEKKEGVKGISKMGKIVNKNEDAKTREDRERFGEPSRVVVLTNMVGPEDADDDELRGDVGDECSKNGTVERVVVHLVNPPPEHEEDSVRIFVQFAGPAGAWKTVRELDGRFFGGRSVRARYFPEDIFQTAQFDAPL</sequence>
<evidence type="ECO:0000256" key="4">
    <source>
        <dbReference type="ARBA" id="ARBA00023187"/>
    </source>
</evidence>
<evidence type="ECO:0000259" key="9">
    <source>
        <dbReference type="PROSITE" id="PS50174"/>
    </source>
</evidence>
<feature type="compositionally biased region" description="Basic and acidic residues" evidence="7">
    <location>
        <begin position="352"/>
        <end position="364"/>
    </location>
</feature>
<dbReference type="PROSITE" id="PS50102">
    <property type="entry name" value="RRM"/>
    <property type="match status" value="1"/>
</dbReference>
<keyword evidence="5" id="KW-0539">Nucleus</keyword>
<feature type="compositionally biased region" description="Low complexity" evidence="7">
    <location>
        <begin position="32"/>
        <end position="45"/>
    </location>
</feature>
<feature type="compositionally biased region" description="Low complexity" evidence="7">
    <location>
        <begin position="467"/>
        <end position="482"/>
    </location>
</feature>
<evidence type="ECO:0000313" key="11">
    <source>
        <dbReference type="Proteomes" id="UP001385951"/>
    </source>
</evidence>
<evidence type="ECO:0000256" key="2">
    <source>
        <dbReference type="ARBA" id="ARBA00022664"/>
    </source>
</evidence>
<dbReference type="Gene3D" id="3.30.70.330">
    <property type="match status" value="1"/>
</dbReference>
<dbReference type="GO" id="GO:0071011">
    <property type="term" value="C:precatalytic spliceosome"/>
    <property type="evidence" value="ECO:0007669"/>
    <property type="project" value="TreeGrafter"/>
</dbReference>
<keyword evidence="3 6" id="KW-0694">RNA-binding</keyword>
<feature type="compositionally biased region" description="Polar residues" evidence="7">
    <location>
        <begin position="63"/>
        <end position="72"/>
    </location>
</feature>
<evidence type="ECO:0000256" key="6">
    <source>
        <dbReference type="PROSITE-ProRule" id="PRU00176"/>
    </source>
</evidence>
<organism evidence="10 11">
    <name type="scientific">Cerrena zonata</name>
    <dbReference type="NCBI Taxonomy" id="2478898"/>
    <lineage>
        <taxon>Eukaryota</taxon>
        <taxon>Fungi</taxon>
        <taxon>Dikarya</taxon>
        <taxon>Basidiomycota</taxon>
        <taxon>Agaricomycotina</taxon>
        <taxon>Agaricomycetes</taxon>
        <taxon>Polyporales</taxon>
        <taxon>Cerrenaceae</taxon>
        <taxon>Cerrena</taxon>
    </lineage>
</organism>
<keyword evidence="2" id="KW-0507">mRNA processing</keyword>
<dbReference type="PROSITE" id="PS50174">
    <property type="entry name" value="G_PATCH"/>
    <property type="match status" value="1"/>
</dbReference>
<dbReference type="AlphaFoldDB" id="A0AAW0GI29"/>
<feature type="region of interest" description="Disordered" evidence="7">
    <location>
        <begin position="467"/>
        <end position="551"/>
    </location>
</feature>
<dbReference type="InterPro" id="IPR000504">
    <property type="entry name" value="RRM_dom"/>
</dbReference>
<feature type="domain" description="RRM" evidence="8">
    <location>
        <begin position="580"/>
        <end position="667"/>
    </location>
</feature>
<dbReference type="InterPro" id="IPR003954">
    <property type="entry name" value="RRM_euk-type"/>
</dbReference>
<gene>
    <name evidence="10" type="ORF">QCA50_007792</name>
</gene>
<protein>
    <recommendedName>
        <fullName evidence="12">G-patch domain-containing protein</fullName>
    </recommendedName>
</protein>
<feature type="region of interest" description="Disordered" evidence="7">
    <location>
        <begin position="16"/>
        <end position="72"/>
    </location>
</feature>
<evidence type="ECO:0000256" key="3">
    <source>
        <dbReference type="ARBA" id="ARBA00022884"/>
    </source>
</evidence>
<feature type="compositionally biased region" description="Basic and acidic residues" evidence="7">
    <location>
        <begin position="274"/>
        <end position="285"/>
    </location>
</feature>
<dbReference type="InterPro" id="IPR035979">
    <property type="entry name" value="RBD_domain_sf"/>
</dbReference>
<dbReference type="SMART" id="SM00443">
    <property type="entry name" value="G_patch"/>
    <property type="match status" value="1"/>
</dbReference>
<dbReference type="InterPro" id="IPR040052">
    <property type="entry name" value="RBM17"/>
</dbReference>
<dbReference type="GO" id="GO:0003723">
    <property type="term" value="F:RNA binding"/>
    <property type="evidence" value="ECO:0007669"/>
    <property type="project" value="UniProtKB-UniRule"/>
</dbReference>
<comment type="caution">
    <text evidence="10">The sequence shown here is derived from an EMBL/GenBank/DDBJ whole genome shotgun (WGS) entry which is preliminary data.</text>
</comment>
<feature type="region of interest" description="Disordered" evidence="7">
    <location>
        <begin position="86"/>
        <end position="106"/>
    </location>
</feature>
<proteinExistence type="predicted"/>
<dbReference type="InterPro" id="IPR000467">
    <property type="entry name" value="G_patch_dom"/>
</dbReference>
<evidence type="ECO:0000259" key="8">
    <source>
        <dbReference type="PROSITE" id="PS50102"/>
    </source>
</evidence>
<accession>A0AAW0GI29</accession>
<comment type="subcellular location">
    <subcellularLocation>
        <location evidence="1">Nucleus</location>
    </subcellularLocation>
</comment>
<evidence type="ECO:0008006" key="12">
    <source>
        <dbReference type="Google" id="ProtNLM"/>
    </source>
</evidence>
<evidence type="ECO:0000256" key="1">
    <source>
        <dbReference type="ARBA" id="ARBA00004123"/>
    </source>
</evidence>
<dbReference type="FunFam" id="3.30.70.330:FF:000382">
    <property type="entry name" value="G-patch domain-containing protein"/>
    <property type="match status" value="1"/>
</dbReference>
<evidence type="ECO:0000256" key="7">
    <source>
        <dbReference type="SAM" id="MobiDB-lite"/>
    </source>
</evidence>
<feature type="compositionally biased region" description="Low complexity" evidence="7">
    <location>
        <begin position="405"/>
        <end position="417"/>
    </location>
</feature>
<dbReference type="SMART" id="SM00361">
    <property type="entry name" value="RRM_1"/>
    <property type="match status" value="1"/>
</dbReference>
<dbReference type="Pfam" id="PF01585">
    <property type="entry name" value="G-patch"/>
    <property type="match status" value="1"/>
</dbReference>
<dbReference type="CDD" id="cd12374">
    <property type="entry name" value="RRM_UHM_SPF45_PUF60"/>
    <property type="match status" value="1"/>
</dbReference>
<keyword evidence="11" id="KW-1185">Reference proteome</keyword>
<feature type="compositionally biased region" description="Pro residues" evidence="7">
    <location>
        <begin position="428"/>
        <end position="439"/>
    </location>
</feature>
<keyword evidence="4" id="KW-0508">mRNA splicing</keyword>
<feature type="domain" description="G-patch" evidence="9">
    <location>
        <begin position="498"/>
        <end position="544"/>
    </location>
</feature>
<dbReference type="SUPFAM" id="SSF54928">
    <property type="entry name" value="RNA-binding domain, RBD"/>
    <property type="match status" value="1"/>
</dbReference>
<dbReference type="PANTHER" id="PTHR13288:SF8">
    <property type="entry name" value="SPLICING FACTOR 45"/>
    <property type="match status" value="1"/>
</dbReference>
<evidence type="ECO:0000313" key="10">
    <source>
        <dbReference type="EMBL" id="KAK7689101.1"/>
    </source>
</evidence>
<evidence type="ECO:0000256" key="5">
    <source>
        <dbReference type="ARBA" id="ARBA00023242"/>
    </source>
</evidence>
<feature type="region of interest" description="Disordered" evidence="7">
    <location>
        <begin position="143"/>
        <end position="384"/>
    </location>
</feature>
<dbReference type="InterPro" id="IPR012677">
    <property type="entry name" value="Nucleotide-bd_a/b_plait_sf"/>
</dbReference>
<dbReference type="GO" id="GO:0045292">
    <property type="term" value="P:mRNA cis splicing, via spliceosome"/>
    <property type="evidence" value="ECO:0007669"/>
    <property type="project" value="InterPro"/>
</dbReference>
<feature type="compositionally biased region" description="Pro residues" evidence="7">
    <location>
        <begin position="331"/>
        <end position="341"/>
    </location>
</feature>
<feature type="compositionally biased region" description="Basic and acidic residues" evidence="7">
    <location>
        <begin position="228"/>
        <end position="259"/>
    </location>
</feature>